<reference evidence="1" key="1">
    <citation type="submission" date="2021-12" db="EMBL/GenBank/DDBJ databases">
        <authorList>
            <person name="Zaccaron A."/>
            <person name="Stergiopoulos I."/>
        </authorList>
    </citation>
    <scope>NUCLEOTIDE SEQUENCE</scope>
    <source>
        <strain evidence="1">Race5_Kim</strain>
    </source>
</reference>
<organism evidence="1 2">
    <name type="scientific">Passalora fulva</name>
    <name type="common">Tomato leaf mold</name>
    <name type="synonym">Cladosporium fulvum</name>
    <dbReference type="NCBI Taxonomy" id="5499"/>
    <lineage>
        <taxon>Eukaryota</taxon>
        <taxon>Fungi</taxon>
        <taxon>Dikarya</taxon>
        <taxon>Ascomycota</taxon>
        <taxon>Pezizomycotina</taxon>
        <taxon>Dothideomycetes</taxon>
        <taxon>Dothideomycetidae</taxon>
        <taxon>Mycosphaerellales</taxon>
        <taxon>Mycosphaerellaceae</taxon>
        <taxon>Fulvia</taxon>
    </lineage>
</organism>
<dbReference type="PANTHER" id="PTHR42085:SF1">
    <property type="entry name" value="F-BOX DOMAIN-CONTAINING PROTEIN"/>
    <property type="match status" value="1"/>
</dbReference>
<evidence type="ECO:0000313" key="2">
    <source>
        <dbReference type="Proteomes" id="UP000756132"/>
    </source>
</evidence>
<name>A0A9Q8L598_PASFU</name>
<dbReference type="PANTHER" id="PTHR42085">
    <property type="entry name" value="F-BOX DOMAIN-CONTAINING PROTEIN"/>
    <property type="match status" value="1"/>
</dbReference>
<accession>A0A9Q8L598</accession>
<protein>
    <submittedName>
        <fullName evidence="1">Uncharacterized protein</fullName>
    </submittedName>
</protein>
<gene>
    <name evidence="1" type="ORF">CLAFUR5_01838</name>
</gene>
<dbReference type="RefSeq" id="XP_047755418.1">
    <property type="nucleotide sequence ID" value="XM_047900986.1"/>
</dbReference>
<keyword evidence="2" id="KW-1185">Reference proteome</keyword>
<reference evidence="1" key="2">
    <citation type="journal article" date="2022" name="Microb. Genom.">
        <title>A chromosome-scale genome assembly of the tomato pathogen Cladosporium fulvum reveals a compartmentalized genome architecture and the presence of a dispensable chromosome.</title>
        <authorList>
            <person name="Zaccaron A.Z."/>
            <person name="Chen L.H."/>
            <person name="Samaras A."/>
            <person name="Stergiopoulos I."/>
        </authorList>
    </citation>
    <scope>NUCLEOTIDE SEQUENCE</scope>
    <source>
        <strain evidence="1">Race5_Kim</strain>
    </source>
</reference>
<evidence type="ECO:0000313" key="1">
    <source>
        <dbReference type="EMBL" id="UJO11052.1"/>
    </source>
</evidence>
<dbReference type="Proteomes" id="UP000756132">
    <property type="component" value="Chromosome 1"/>
</dbReference>
<dbReference type="AlphaFoldDB" id="A0A9Q8L598"/>
<dbReference type="GeneID" id="71981716"/>
<sequence>MVQYRPDMLYGTAREYKDYWKLTNNGRCSSKDLRRSLQNAGYTFRNNEDRERLLDLQSRADRELLSYQDCDTRDLKKFHKQRGIKTLVRGKDTKGKYIAALEEADDNAAFGHFTDLPAELRLLIYEYHIGAHEDEAAETNGTHPRVPPPITEVSRLIRHESLPIFYERHRLRICFECRFHDDFRIEGPSMTLIEHCDGDLLPRYMKVCLSVSVSGTGRFSWHIDLCAGVNEFKMVHKAYGFGMTSPPKEWLAGTENQLRSILKVVVDREGQSGLLKEDLDEFMGVLNAAKNKIGTT</sequence>
<dbReference type="InterPro" id="IPR038883">
    <property type="entry name" value="AN11006-like"/>
</dbReference>
<dbReference type="KEGG" id="ffu:CLAFUR5_01838"/>
<dbReference type="OrthoDB" id="3630041at2759"/>
<proteinExistence type="predicted"/>
<dbReference type="EMBL" id="CP090163">
    <property type="protein sequence ID" value="UJO11052.1"/>
    <property type="molecule type" value="Genomic_DNA"/>
</dbReference>